<dbReference type="Proteomes" id="UP000007730">
    <property type="component" value="Chromosome"/>
</dbReference>
<dbReference type="eggNOG" id="COG1514">
    <property type="taxonomic scope" value="Bacteria"/>
</dbReference>
<organism evidence="4 5">
    <name type="scientific">Afipia carboxidovorans (strain ATCC 49405 / DSM 1227 / KCTC 32145 / OM5)</name>
    <name type="common">Oligotropha carboxidovorans</name>
    <dbReference type="NCBI Taxonomy" id="504832"/>
    <lineage>
        <taxon>Bacteria</taxon>
        <taxon>Pseudomonadati</taxon>
        <taxon>Pseudomonadota</taxon>
        <taxon>Alphaproteobacteria</taxon>
        <taxon>Hyphomicrobiales</taxon>
        <taxon>Nitrobacteraceae</taxon>
        <taxon>Afipia</taxon>
    </lineage>
</organism>
<dbReference type="InterPro" id="IPR014051">
    <property type="entry name" value="Phosphoesterase_HXTX"/>
</dbReference>
<dbReference type="HAMAP" id="MF_01940">
    <property type="entry name" value="RNA_CPDase"/>
    <property type="match status" value="1"/>
</dbReference>
<dbReference type="EMBL" id="CP002826">
    <property type="protein sequence ID" value="AEI08039.1"/>
    <property type="molecule type" value="Genomic_DNA"/>
</dbReference>
<feature type="short sequence motif" description="HXTX 1" evidence="2">
    <location>
        <begin position="37"/>
        <end position="40"/>
    </location>
</feature>
<dbReference type="GO" id="GO:0016874">
    <property type="term" value="F:ligase activity"/>
    <property type="evidence" value="ECO:0007669"/>
    <property type="project" value="UniProtKB-KW"/>
</dbReference>
<dbReference type="OrthoDB" id="9793819at2"/>
<feature type="active site" description="Proton donor" evidence="2">
    <location>
        <position position="37"/>
    </location>
</feature>
<dbReference type="KEGG" id="oca:OCAR_4579"/>
<dbReference type="PANTHER" id="PTHR35561:SF1">
    <property type="entry name" value="RNA 2',3'-CYCLIC PHOSPHODIESTERASE"/>
    <property type="match status" value="1"/>
</dbReference>
<dbReference type="SUPFAM" id="SSF55144">
    <property type="entry name" value="LigT-like"/>
    <property type="match status" value="1"/>
</dbReference>
<reference evidence="4 5" key="1">
    <citation type="journal article" date="2011" name="J. Bacteriol.">
        <title>Complete genome sequences of the chemolithoautotrophic Oligotropha carboxidovorans strains OM4 and OM5.</title>
        <authorList>
            <person name="Volland S."/>
            <person name="Rachinger M."/>
            <person name="Strittmatter A."/>
            <person name="Daniel R."/>
            <person name="Gottschalk G."/>
            <person name="Meyer O."/>
        </authorList>
    </citation>
    <scope>NUCLEOTIDE SEQUENCE [LARGE SCALE GENOMIC DNA]</scope>
    <source>
        <strain evidence="5">ATCC 49405 / DSM 1227 / KCTC 32145 / OM5</strain>
    </source>
</reference>
<accession>B6JCZ3</accession>
<comment type="similarity">
    <text evidence="2">Belongs to the 2H phosphoesterase superfamily. ThpR family.</text>
</comment>
<keyword evidence="5" id="KW-1185">Reference proteome</keyword>
<dbReference type="InterPro" id="IPR009097">
    <property type="entry name" value="Cyclic_Pdiesterase"/>
</dbReference>
<feature type="short sequence motif" description="HXTX 2" evidence="2">
    <location>
        <begin position="120"/>
        <end position="123"/>
    </location>
</feature>
<proteinExistence type="inferred from homology"/>
<dbReference type="Gene3D" id="3.90.1140.10">
    <property type="entry name" value="Cyclic phosphodiesterase"/>
    <property type="match status" value="1"/>
</dbReference>
<evidence type="ECO:0000313" key="5">
    <source>
        <dbReference type="Proteomes" id="UP000007730"/>
    </source>
</evidence>
<dbReference type="PANTHER" id="PTHR35561">
    <property type="entry name" value="RNA 2',3'-CYCLIC PHOSPHODIESTERASE"/>
    <property type="match status" value="1"/>
</dbReference>
<sequence>MPRLFTGLEIPPDISQSLSMLRGGLPGGRWVDPENYHVTLRFIGDIDDDVAREIAGSLERIDRQPFEVTLQGLSSFGGKKPRAVVACVAPTRPLMELQAEHERLMRRFGLEPEGRKFIPHVTLARLRDASSRDVADYLSVRGYFPAKRFVASRFVLFSSRASVGGGPYVVEDSYGLSPVEPDRGAQRRYFIS</sequence>
<evidence type="ECO:0000256" key="1">
    <source>
        <dbReference type="ARBA" id="ARBA00022801"/>
    </source>
</evidence>
<name>B6JCZ3_AFIC5</name>
<dbReference type="NCBIfam" id="TIGR02258">
    <property type="entry name" value="2_5_ligase"/>
    <property type="match status" value="1"/>
</dbReference>
<feature type="active site" description="Proton acceptor" evidence="2">
    <location>
        <position position="120"/>
    </location>
</feature>
<dbReference type="RefSeq" id="WP_012561754.1">
    <property type="nucleotide sequence ID" value="NC_011386.1"/>
</dbReference>
<dbReference type="GO" id="GO:0004113">
    <property type="term" value="F:2',3'-cyclic-nucleotide 3'-phosphodiesterase activity"/>
    <property type="evidence" value="ECO:0007669"/>
    <property type="project" value="InterPro"/>
</dbReference>
<dbReference type="KEGG" id="ocg:OCA5_c33650"/>
<keyword evidence="4" id="KW-0436">Ligase</keyword>
<comment type="function">
    <text evidence="2">Hydrolyzes RNA 2',3'-cyclic phosphodiester to an RNA 2'-phosphomonoester.</text>
</comment>
<dbReference type="STRING" id="504832.OCA5_c33650"/>
<evidence type="ECO:0000256" key="2">
    <source>
        <dbReference type="HAMAP-Rule" id="MF_01940"/>
    </source>
</evidence>
<dbReference type="PATRIC" id="fig|504832.7.peg.3536"/>
<dbReference type="EC" id="3.1.4.58" evidence="2"/>
<keyword evidence="1 2" id="KW-0378">Hydrolase</keyword>
<feature type="domain" description="Phosphoesterase HXTX" evidence="3">
    <location>
        <begin position="8"/>
        <end position="83"/>
    </location>
</feature>
<dbReference type="AlphaFoldDB" id="B6JCZ3"/>
<dbReference type="GO" id="GO:0008664">
    <property type="term" value="F:RNA 2',3'-cyclic 3'-phosphodiesterase activity"/>
    <property type="evidence" value="ECO:0007669"/>
    <property type="project" value="UniProtKB-EC"/>
</dbReference>
<dbReference type="HOGENOM" id="CLU_081251_0_0_5"/>
<evidence type="ECO:0000259" key="3">
    <source>
        <dbReference type="Pfam" id="PF02834"/>
    </source>
</evidence>
<dbReference type="Pfam" id="PF02834">
    <property type="entry name" value="LigT_PEase"/>
    <property type="match status" value="2"/>
</dbReference>
<feature type="domain" description="Phosphoesterase HXTX" evidence="3">
    <location>
        <begin position="91"/>
        <end position="166"/>
    </location>
</feature>
<comment type="catalytic activity">
    <reaction evidence="2">
        <text>a 3'-end 2',3'-cyclophospho-ribonucleotide-RNA + H2O = a 3'-end 2'-phospho-ribonucleotide-RNA + H(+)</text>
        <dbReference type="Rhea" id="RHEA:11828"/>
        <dbReference type="Rhea" id="RHEA-COMP:10464"/>
        <dbReference type="Rhea" id="RHEA-COMP:17353"/>
        <dbReference type="ChEBI" id="CHEBI:15377"/>
        <dbReference type="ChEBI" id="CHEBI:15378"/>
        <dbReference type="ChEBI" id="CHEBI:83064"/>
        <dbReference type="ChEBI" id="CHEBI:173113"/>
        <dbReference type="EC" id="3.1.4.58"/>
    </reaction>
</comment>
<protein>
    <recommendedName>
        <fullName evidence="2">RNA 2',3'-cyclic phosphodiesterase</fullName>
        <shortName evidence="2">RNA 2',3'-CPDase</shortName>
        <ecNumber evidence="2">3.1.4.58</ecNumber>
    </recommendedName>
</protein>
<gene>
    <name evidence="4" type="ordered locus">OCA5_c33650</name>
</gene>
<dbReference type="InterPro" id="IPR004175">
    <property type="entry name" value="RNA_CPDase"/>
</dbReference>
<evidence type="ECO:0000313" key="4">
    <source>
        <dbReference type="EMBL" id="AEI08039.1"/>
    </source>
</evidence>